<gene>
    <name evidence="1" type="ORF">C427_4991</name>
</gene>
<dbReference type="Proteomes" id="UP000011864">
    <property type="component" value="Chromosome"/>
</dbReference>
<evidence type="ECO:0000313" key="1">
    <source>
        <dbReference type="EMBL" id="AGH47090.1"/>
    </source>
</evidence>
<reference evidence="1 2" key="1">
    <citation type="journal article" date="2013" name="Genome Announc.">
        <title>Complete Genome Sequence of Glaciecola psychrophila Strain 170T.</title>
        <authorList>
            <person name="Yin J."/>
            <person name="Chen J."/>
            <person name="Liu G."/>
            <person name="Yu Y."/>
            <person name="Song L."/>
            <person name="Wang X."/>
            <person name="Qu X."/>
        </authorList>
    </citation>
    <scope>NUCLEOTIDE SEQUENCE [LARGE SCALE GENOMIC DNA]</scope>
    <source>
        <strain evidence="1 2">170</strain>
    </source>
</reference>
<dbReference type="AlphaFoldDB" id="K7AHS9"/>
<sequence>MLFIERRLDVQCNNKNIQNEAALIPLQLTMELCPMKNVDKSFYRINQLGQLGQLGVINKHLY</sequence>
<organism evidence="1 2">
    <name type="scientific">Paraglaciecola psychrophila 170</name>
    <dbReference type="NCBI Taxonomy" id="1129794"/>
    <lineage>
        <taxon>Bacteria</taxon>
        <taxon>Pseudomonadati</taxon>
        <taxon>Pseudomonadota</taxon>
        <taxon>Gammaproteobacteria</taxon>
        <taxon>Alteromonadales</taxon>
        <taxon>Alteromonadaceae</taxon>
        <taxon>Paraglaciecola</taxon>
    </lineage>
</organism>
<dbReference type="STRING" id="1129794.C427_4991"/>
<dbReference type="EMBL" id="CP003837">
    <property type="protein sequence ID" value="AGH47090.1"/>
    <property type="molecule type" value="Genomic_DNA"/>
</dbReference>
<dbReference type="KEGG" id="gps:C427_4991"/>
<protein>
    <submittedName>
        <fullName evidence="1">Uncharacterized protein</fullName>
    </submittedName>
</protein>
<evidence type="ECO:0000313" key="2">
    <source>
        <dbReference type="Proteomes" id="UP000011864"/>
    </source>
</evidence>
<keyword evidence="2" id="KW-1185">Reference proteome</keyword>
<accession>K7AHS9</accession>
<name>K7AHS9_9ALTE</name>
<dbReference type="PATRIC" id="fig|1129794.4.peg.4978"/>
<proteinExistence type="predicted"/>
<dbReference type="HOGENOM" id="CLU_2900128_0_0_6"/>